<dbReference type="EMBL" id="UZAN01060607">
    <property type="protein sequence ID" value="VDP92725.1"/>
    <property type="molecule type" value="Genomic_DNA"/>
</dbReference>
<keyword evidence="5" id="KW-0489">Methyltransferase</keyword>
<dbReference type="Proteomes" id="UP000272942">
    <property type="component" value="Unassembled WGS sequence"/>
</dbReference>
<reference evidence="8 9" key="2">
    <citation type="submission" date="2018-11" db="EMBL/GenBank/DDBJ databases">
        <authorList>
            <consortium name="Pathogen Informatics"/>
        </authorList>
    </citation>
    <scope>NUCLEOTIDE SEQUENCE [LARGE SCALE GENOMIC DNA]</scope>
    <source>
        <strain evidence="8 9">Egypt</strain>
    </source>
</reference>
<evidence type="ECO:0000313" key="8">
    <source>
        <dbReference type="EMBL" id="VDP92725.1"/>
    </source>
</evidence>
<dbReference type="EC" id="2.1.1.77" evidence="3"/>
<dbReference type="InterPro" id="IPR000682">
    <property type="entry name" value="PCMT"/>
</dbReference>
<evidence type="ECO:0000256" key="4">
    <source>
        <dbReference type="ARBA" id="ARBA00022490"/>
    </source>
</evidence>
<dbReference type="SUPFAM" id="SSF53335">
    <property type="entry name" value="S-adenosyl-L-methionine-dependent methyltransferases"/>
    <property type="match status" value="1"/>
</dbReference>
<evidence type="ECO:0000256" key="7">
    <source>
        <dbReference type="ARBA" id="ARBA00022691"/>
    </source>
</evidence>
<protein>
    <recommendedName>
        <fullName evidence="3">protein-L-isoaspartate(D-aspartate) O-methyltransferase</fullName>
        <ecNumber evidence="3">2.1.1.77</ecNumber>
    </recommendedName>
</protein>
<dbReference type="WBParaSite" id="ECPE_0001549301-mRNA-1">
    <property type="protein sequence ID" value="ECPE_0001549301-mRNA-1"/>
    <property type="gene ID" value="ECPE_0001549301"/>
</dbReference>
<keyword evidence="9" id="KW-1185">Reference proteome</keyword>
<keyword evidence="4" id="KW-0963">Cytoplasm</keyword>
<reference evidence="10" key="1">
    <citation type="submission" date="2016-06" db="UniProtKB">
        <authorList>
            <consortium name="WormBaseParasite"/>
        </authorList>
    </citation>
    <scope>IDENTIFICATION</scope>
</reference>
<evidence type="ECO:0000313" key="9">
    <source>
        <dbReference type="Proteomes" id="UP000272942"/>
    </source>
</evidence>
<comment type="subcellular location">
    <subcellularLocation>
        <location evidence="1">Cytoplasm</location>
    </subcellularLocation>
</comment>
<accession>A0A183B8B8</accession>
<name>A0A183B8B8_9TREM</name>
<dbReference type="GO" id="GO:0005737">
    <property type="term" value="C:cytoplasm"/>
    <property type="evidence" value="ECO:0007669"/>
    <property type="project" value="UniProtKB-SubCell"/>
</dbReference>
<proteinExistence type="inferred from homology"/>
<dbReference type="GO" id="GO:0004719">
    <property type="term" value="F:protein-L-isoaspartate (D-aspartate) O-methyltransferase activity"/>
    <property type="evidence" value="ECO:0007669"/>
    <property type="project" value="UniProtKB-EC"/>
</dbReference>
<evidence type="ECO:0000313" key="10">
    <source>
        <dbReference type="WBParaSite" id="ECPE_0001549301-mRNA-1"/>
    </source>
</evidence>
<keyword evidence="6" id="KW-0808">Transferase</keyword>
<organism evidence="10">
    <name type="scientific">Echinostoma caproni</name>
    <dbReference type="NCBI Taxonomy" id="27848"/>
    <lineage>
        <taxon>Eukaryota</taxon>
        <taxon>Metazoa</taxon>
        <taxon>Spiralia</taxon>
        <taxon>Lophotrochozoa</taxon>
        <taxon>Platyhelminthes</taxon>
        <taxon>Trematoda</taxon>
        <taxon>Digenea</taxon>
        <taxon>Plagiorchiida</taxon>
        <taxon>Echinostomata</taxon>
        <taxon>Echinostomatoidea</taxon>
        <taxon>Echinostomatidae</taxon>
        <taxon>Echinostoma</taxon>
    </lineage>
</organism>
<gene>
    <name evidence="8" type="ORF">ECPE_LOCUS15453</name>
</gene>
<dbReference type="AlphaFoldDB" id="A0A183B8B8"/>
<evidence type="ECO:0000256" key="1">
    <source>
        <dbReference type="ARBA" id="ARBA00004496"/>
    </source>
</evidence>
<dbReference type="GO" id="GO:0032259">
    <property type="term" value="P:methylation"/>
    <property type="evidence" value="ECO:0007669"/>
    <property type="project" value="UniProtKB-KW"/>
</dbReference>
<dbReference type="Pfam" id="PF01135">
    <property type="entry name" value="PCMT"/>
    <property type="match status" value="1"/>
</dbReference>
<evidence type="ECO:0000256" key="5">
    <source>
        <dbReference type="ARBA" id="ARBA00022603"/>
    </source>
</evidence>
<evidence type="ECO:0000256" key="2">
    <source>
        <dbReference type="ARBA" id="ARBA00005369"/>
    </source>
</evidence>
<sequence>MGQEKHLLVRENGIAIGIEHIDELTNLAKSNVANWLQRADKDAVHGVVVGKNLQFITGDGRQGWKQEEPYDAIHVGAAAAKIPQAVSAARVHFCHYF</sequence>
<dbReference type="PANTHER" id="PTHR11579">
    <property type="entry name" value="PROTEIN-L-ISOASPARTATE O-METHYLTRANSFERASE"/>
    <property type="match status" value="1"/>
</dbReference>
<dbReference type="Gene3D" id="3.40.50.150">
    <property type="entry name" value="Vaccinia Virus protein VP39"/>
    <property type="match status" value="1"/>
</dbReference>
<evidence type="ECO:0000256" key="3">
    <source>
        <dbReference type="ARBA" id="ARBA00011890"/>
    </source>
</evidence>
<keyword evidence="7" id="KW-0949">S-adenosyl-L-methionine</keyword>
<dbReference type="PANTHER" id="PTHR11579:SF0">
    <property type="entry name" value="PROTEIN-L-ISOASPARTATE(D-ASPARTATE) O-METHYLTRANSFERASE"/>
    <property type="match status" value="1"/>
</dbReference>
<comment type="similarity">
    <text evidence="2">Belongs to the methyltransferase superfamily. L-isoaspartyl/D-aspartyl protein methyltransferase family.</text>
</comment>
<evidence type="ECO:0000256" key="6">
    <source>
        <dbReference type="ARBA" id="ARBA00022679"/>
    </source>
</evidence>
<dbReference type="InterPro" id="IPR029063">
    <property type="entry name" value="SAM-dependent_MTases_sf"/>
</dbReference>
<dbReference type="OrthoDB" id="73890at2759"/>